<keyword evidence="2" id="KW-0812">Transmembrane</keyword>
<proteinExistence type="predicted"/>
<keyword evidence="2" id="KW-0472">Membrane</keyword>
<sequence length="198" mass="20692">MSSKYPRDEFDIAGEDMPVGMHRPQASRWKNVWPFLVILVIVPLLAWGASILLMNRQSGTVVSTPQSAPAARSAQSAQSAQSASSGQSEARVPEETQSSKPTAPEKTEPLIDYNVKISVLNGTGTQGLAAEKVSELAAAGFPGATAANADGWVTQASTVYYEDPALEASAQAIGEALGIANVQVTTGIGDPDVVVILR</sequence>
<name>A0A923E6F8_9ACTO</name>
<evidence type="ECO:0000259" key="3">
    <source>
        <dbReference type="Pfam" id="PF13399"/>
    </source>
</evidence>
<dbReference type="RefSeq" id="WP_343058799.1">
    <property type="nucleotide sequence ID" value="NZ_JACHMK010000001.1"/>
</dbReference>
<gene>
    <name evidence="4" type="ORF">HD592_002085</name>
</gene>
<accession>A0A923E6F8</accession>
<feature type="transmembrane region" description="Helical" evidence="2">
    <location>
        <begin position="32"/>
        <end position="53"/>
    </location>
</feature>
<dbReference type="EMBL" id="JACHMK010000001">
    <property type="protein sequence ID" value="MBB6335520.1"/>
    <property type="molecule type" value="Genomic_DNA"/>
</dbReference>
<dbReference type="InterPro" id="IPR027381">
    <property type="entry name" value="LytR/CpsA/Psr_C"/>
</dbReference>
<evidence type="ECO:0000256" key="1">
    <source>
        <dbReference type="SAM" id="MobiDB-lite"/>
    </source>
</evidence>
<dbReference type="AlphaFoldDB" id="A0A923E6F8"/>
<evidence type="ECO:0000313" key="5">
    <source>
        <dbReference type="Proteomes" id="UP000617426"/>
    </source>
</evidence>
<reference evidence="4" key="1">
    <citation type="submission" date="2020-08" db="EMBL/GenBank/DDBJ databases">
        <title>Sequencing the genomes of 1000 actinobacteria strains.</title>
        <authorList>
            <person name="Klenk H.-P."/>
        </authorList>
    </citation>
    <scope>NUCLEOTIDE SEQUENCE</scope>
    <source>
        <strain evidence="4">DSM 10695</strain>
    </source>
</reference>
<feature type="domain" description="LytR/CpsA/Psr regulator C-terminal" evidence="3">
    <location>
        <begin position="114"/>
        <end position="197"/>
    </location>
</feature>
<feature type="region of interest" description="Disordered" evidence="1">
    <location>
        <begin position="63"/>
        <end position="107"/>
    </location>
</feature>
<dbReference type="Gene3D" id="3.30.70.2390">
    <property type="match status" value="1"/>
</dbReference>
<feature type="compositionally biased region" description="Low complexity" evidence="1">
    <location>
        <begin position="66"/>
        <end position="90"/>
    </location>
</feature>
<evidence type="ECO:0000256" key="2">
    <source>
        <dbReference type="SAM" id="Phobius"/>
    </source>
</evidence>
<dbReference type="Pfam" id="PF13399">
    <property type="entry name" value="LytR_C"/>
    <property type="match status" value="1"/>
</dbReference>
<keyword evidence="2" id="KW-1133">Transmembrane helix</keyword>
<evidence type="ECO:0000313" key="4">
    <source>
        <dbReference type="EMBL" id="MBB6335520.1"/>
    </source>
</evidence>
<protein>
    <recommendedName>
        <fullName evidence="3">LytR/CpsA/Psr regulator C-terminal domain-containing protein</fullName>
    </recommendedName>
</protein>
<keyword evidence="5" id="KW-1185">Reference proteome</keyword>
<organism evidence="4 5">
    <name type="scientific">Schaalia hyovaginalis</name>
    <dbReference type="NCBI Taxonomy" id="29316"/>
    <lineage>
        <taxon>Bacteria</taxon>
        <taxon>Bacillati</taxon>
        <taxon>Actinomycetota</taxon>
        <taxon>Actinomycetes</taxon>
        <taxon>Actinomycetales</taxon>
        <taxon>Actinomycetaceae</taxon>
        <taxon>Schaalia</taxon>
    </lineage>
</organism>
<dbReference type="Proteomes" id="UP000617426">
    <property type="component" value="Unassembled WGS sequence"/>
</dbReference>
<comment type="caution">
    <text evidence="4">The sequence shown here is derived from an EMBL/GenBank/DDBJ whole genome shotgun (WGS) entry which is preliminary data.</text>
</comment>